<name>A0AA95H539_9GAMM</name>
<keyword evidence="1" id="KW-0732">Signal</keyword>
<evidence type="ECO:0000313" key="2">
    <source>
        <dbReference type="EMBL" id="WGZ91107.1"/>
    </source>
</evidence>
<dbReference type="KEGG" id="tdu:QJT80_01225"/>
<reference evidence="2" key="1">
    <citation type="journal article" date="2023" name="Int. J. Mol. Sci.">
        <title>Metagenomics Revealed a New Genus 'Candidatus Thiocaldithrix dubininis' gen. nov., sp. nov. and a New Species 'Candidatus Thiothrix putei' sp. nov. in the Family Thiotrichaceae, Some Members of Which Have Traits of Both Na+- and H+-Motive Energetics.</title>
        <authorList>
            <person name="Ravin N.V."/>
            <person name="Muntyan M.S."/>
            <person name="Smolyakov D.D."/>
            <person name="Rudenko T.S."/>
            <person name="Beletsky A.V."/>
            <person name="Mardanov A.V."/>
            <person name="Grabovich M.Y."/>
        </authorList>
    </citation>
    <scope>NUCLEOTIDE SEQUENCE</scope>
    <source>
        <strain evidence="2">GKL-01</strain>
    </source>
</reference>
<dbReference type="AlphaFoldDB" id="A0AA95H539"/>
<evidence type="ECO:0000256" key="1">
    <source>
        <dbReference type="SAM" id="SignalP"/>
    </source>
</evidence>
<proteinExistence type="predicted"/>
<sequence>MRICLSILFIGGISSVSLADAITPAPKCHLADKYVVMEQPTASDAVGTNFSIYVKKNTTEKVKCPLTDKKTSWRIANENAEYYLGQTGKFLVLDSGTAAQMRDLVIWDLAERKKIKTFSYEAPAQLKSYDLSYWVRSQDTVNAANCPNLKELEKMGLGQAIDYQETLNLKTMQINKTQKTRCAGVS</sequence>
<protein>
    <submittedName>
        <fullName evidence="2">Uncharacterized protein</fullName>
    </submittedName>
</protein>
<dbReference type="Proteomes" id="UP001300672">
    <property type="component" value="Chromosome"/>
</dbReference>
<feature type="signal peptide" evidence="1">
    <location>
        <begin position="1"/>
        <end position="19"/>
    </location>
</feature>
<dbReference type="EMBL" id="CP124755">
    <property type="protein sequence ID" value="WGZ91107.1"/>
    <property type="molecule type" value="Genomic_DNA"/>
</dbReference>
<accession>A0AA95H539</accession>
<gene>
    <name evidence="2" type="ORF">QJT80_01225</name>
</gene>
<feature type="chain" id="PRO_5041708688" evidence="1">
    <location>
        <begin position="20"/>
        <end position="186"/>
    </location>
</feature>
<reference evidence="2" key="2">
    <citation type="submission" date="2023-04" db="EMBL/GenBank/DDBJ databases">
        <authorList>
            <person name="Beletskiy A.V."/>
            <person name="Mardanov A.V."/>
            <person name="Ravin N.V."/>
        </authorList>
    </citation>
    <scope>NUCLEOTIDE SEQUENCE</scope>
    <source>
        <strain evidence="2">GKL-01</strain>
    </source>
</reference>
<organism evidence="2">
    <name type="scientific">Candidatus Thiocaldithrix dubininis</name>
    <dbReference type="NCBI Taxonomy" id="3080823"/>
    <lineage>
        <taxon>Bacteria</taxon>
        <taxon>Pseudomonadati</taxon>
        <taxon>Pseudomonadota</taxon>
        <taxon>Gammaproteobacteria</taxon>
        <taxon>Thiotrichales</taxon>
        <taxon>Thiotrichaceae</taxon>
        <taxon>Candidatus Thiocaldithrix</taxon>
    </lineage>
</organism>